<reference evidence="2" key="2">
    <citation type="submission" date="2015-01" db="EMBL/GenBank/DDBJ databases">
        <title>Evolutionary Origins and Diversification of the Mycorrhizal Mutualists.</title>
        <authorList>
            <consortium name="DOE Joint Genome Institute"/>
            <consortium name="Mycorrhizal Genomics Consortium"/>
            <person name="Kohler A."/>
            <person name="Kuo A."/>
            <person name="Nagy L.G."/>
            <person name="Floudas D."/>
            <person name="Copeland A."/>
            <person name="Barry K.W."/>
            <person name="Cichocki N."/>
            <person name="Veneault-Fourrey C."/>
            <person name="LaButti K."/>
            <person name="Lindquist E.A."/>
            <person name="Lipzen A."/>
            <person name="Lundell T."/>
            <person name="Morin E."/>
            <person name="Murat C."/>
            <person name="Riley R."/>
            <person name="Ohm R."/>
            <person name="Sun H."/>
            <person name="Tunlid A."/>
            <person name="Henrissat B."/>
            <person name="Grigoriev I.V."/>
            <person name="Hibbett D.S."/>
            <person name="Martin F."/>
        </authorList>
    </citation>
    <scope>NUCLEOTIDE SEQUENCE [LARGE SCALE GENOMIC DNA]</scope>
    <source>
        <strain evidence="2">Foug A</strain>
    </source>
</reference>
<dbReference type="HOGENOM" id="CLU_2887089_0_0_1"/>
<reference evidence="1 2" key="1">
    <citation type="submission" date="2014-04" db="EMBL/GenBank/DDBJ databases">
        <authorList>
            <consortium name="DOE Joint Genome Institute"/>
            <person name="Kuo A."/>
            <person name="Kohler A."/>
            <person name="Nagy L.G."/>
            <person name="Floudas D."/>
            <person name="Copeland A."/>
            <person name="Barry K.W."/>
            <person name="Cichocki N."/>
            <person name="Veneault-Fourrey C."/>
            <person name="LaButti K."/>
            <person name="Lindquist E.A."/>
            <person name="Lipzen A."/>
            <person name="Lundell T."/>
            <person name="Morin E."/>
            <person name="Murat C."/>
            <person name="Sun H."/>
            <person name="Tunlid A."/>
            <person name="Henrissat B."/>
            <person name="Grigoriev I.V."/>
            <person name="Hibbett D.S."/>
            <person name="Martin F."/>
            <person name="Nordberg H.P."/>
            <person name="Cantor M.N."/>
            <person name="Hua S.X."/>
        </authorList>
    </citation>
    <scope>NUCLEOTIDE SEQUENCE [LARGE SCALE GENOMIC DNA]</scope>
    <source>
        <strain evidence="1 2">Foug A</strain>
    </source>
</reference>
<proteinExistence type="predicted"/>
<sequence>MAMIMTVRGCTRGKVEAGCIWEAAGEGADGGGNVDGFSDHLGRGHGYSVAGNVLTAVGRISKF</sequence>
<name>A0A0C3EFN2_9AGAM</name>
<dbReference type="EMBL" id="KN822014">
    <property type="protein sequence ID" value="KIM67094.1"/>
    <property type="molecule type" value="Genomic_DNA"/>
</dbReference>
<organism evidence="1 2">
    <name type="scientific">Scleroderma citrinum Foug A</name>
    <dbReference type="NCBI Taxonomy" id="1036808"/>
    <lineage>
        <taxon>Eukaryota</taxon>
        <taxon>Fungi</taxon>
        <taxon>Dikarya</taxon>
        <taxon>Basidiomycota</taxon>
        <taxon>Agaricomycotina</taxon>
        <taxon>Agaricomycetes</taxon>
        <taxon>Agaricomycetidae</taxon>
        <taxon>Boletales</taxon>
        <taxon>Sclerodermatineae</taxon>
        <taxon>Sclerodermataceae</taxon>
        <taxon>Scleroderma</taxon>
    </lineage>
</organism>
<gene>
    <name evidence="1" type="ORF">SCLCIDRAFT_221864</name>
</gene>
<dbReference type="AlphaFoldDB" id="A0A0C3EFN2"/>
<protein>
    <submittedName>
        <fullName evidence="1">Uncharacterized protein</fullName>
    </submittedName>
</protein>
<dbReference type="InParanoid" id="A0A0C3EFN2"/>
<evidence type="ECO:0000313" key="1">
    <source>
        <dbReference type="EMBL" id="KIM67094.1"/>
    </source>
</evidence>
<dbReference type="Proteomes" id="UP000053989">
    <property type="component" value="Unassembled WGS sequence"/>
</dbReference>
<keyword evidence="2" id="KW-1185">Reference proteome</keyword>
<accession>A0A0C3EFN2</accession>
<evidence type="ECO:0000313" key="2">
    <source>
        <dbReference type="Proteomes" id="UP000053989"/>
    </source>
</evidence>